<dbReference type="AlphaFoldDB" id="A0A9D4GQ98"/>
<reference evidence="1" key="2">
    <citation type="submission" date="2020-11" db="EMBL/GenBank/DDBJ databases">
        <authorList>
            <person name="McCartney M.A."/>
            <person name="Auch B."/>
            <person name="Kono T."/>
            <person name="Mallez S."/>
            <person name="Becker A."/>
            <person name="Gohl D.M."/>
            <person name="Silverstein K.A.T."/>
            <person name="Koren S."/>
            <person name="Bechman K.B."/>
            <person name="Herman A."/>
            <person name="Abrahante J.E."/>
            <person name="Garbe J."/>
        </authorList>
    </citation>
    <scope>NUCLEOTIDE SEQUENCE</scope>
    <source>
        <strain evidence="1">Duluth1</strain>
        <tissue evidence="1">Whole animal</tissue>
    </source>
</reference>
<evidence type="ECO:0000313" key="2">
    <source>
        <dbReference type="Proteomes" id="UP000828390"/>
    </source>
</evidence>
<protein>
    <submittedName>
        <fullName evidence="1">Uncharacterized protein</fullName>
    </submittedName>
</protein>
<dbReference type="Proteomes" id="UP000828390">
    <property type="component" value="Unassembled WGS sequence"/>
</dbReference>
<keyword evidence="2" id="KW-1185">Reference proteome</keyword>
<reference evidence="1" key="1">
    <citation type="journal article" date="2019" name="bioRxiv">
        <title>The Genome of the Zebra Mussel, Dreissena polymorpha: A Resource for Invasive Species Research.</title>
        <authorList>
            <person name="McCartney M.A."/>
            <person name="Auch B."/>
            <person name="Kono T."/>
            <person name="Mallez S."/>
            <person name="Zhang Y."/>
            <person name="Obille A."/>
            <person name="Becker A."/>
            <person name="Abrahante J.E."/>
            <person name="Garbe J."/>
            <person name="Badalamenti J.P."/>
            <person name="Herman A."/>
            <person name="Mangelson H."/>
            <person name="Liachko I."/>
            <person name="Sullivan S."/>
            <person name="Sone E.D."/>
            <person name="Koren S."/>
            <person name="Silverstein K.A.T."/>
            <person name="Beckman K.B."/>
            <person name="Gohl D.M."/>
        </authorList>
    </citation>
    <scope>NUCLEOTIDE SEQUENCE</scope>
    <source>
        <strain evidence="1">Duluth1</strain>
        <tissue evidence="1">Whole animal</tissue>
    </source>
</reference>
<name>A0A9D4GQ98_DREPO</name>
<sequence length="53" mass="6165">MLDSHAIKEDNVDKMDVKSCITDCYTEMRKRACNQTLLTVKSIVLRKRKGQHI</sequence>
<organism evidence="1 2">
    <name type="scientific">Dreissena polymorpha</name>
    <name type="common">Zebra mussel</name>
    <name type="synonym">Mytilus polymorpha</name>
    <dbReference type="NCBI Taxonomy" id="45954"/>
    <lineage>
        <taxon>Eukaryota</taxon>
        <taxon>Metazoa</taxon>
        <taxon>Spiralia</taxon>
        <taxon>Lophotrochozoa</taxon>
        <taxon>Mollusca</taxon>
        <taxon>Bivalvia</taxon>
        <taxon>Autobranchia</taxon>
        <taxon>Heteroconchia</taxon>
        <taxon>Euheterodonta</taxon>
        <taxon>Imparidentia</taxon>
        <taxon>Neoheterodontei</taxon>
        <taxon>Myida</taxon>
        <taxon>Dreissenoidea</taxon>
        <taxon>Dreissenidae</taxon>
        <taxon>Dreissena</taxon>
    </lineage>
</organism>
<dbReference type="EMBL" id="JAIWYP010000005">
    <property type="protein sequence ID" value="KAH3821140.1"/>
    <property type="molecule type" value="Genomic_DNA"/>
</dbReference>
<gene>
    <name evidence="1" type="ORF">DPMN_122900</name>
</gene>
<accession>A0A9D4GQ98</accession>
<evidence type="ECO:0000313" key="1">
    <source>
        <dbReference type="EMBL" id="KAH3821140.1"/>
    </source>
</evidence>
<comment type="caution">
    <text evidence="1">The sequence shown here is derived from an EMBL/GenBank/DDBJ whole genome shotgun (WGS) entry which is preliminary data.</text>
</comment>
<proteinExistence type="predicted"/>